<sequence>MTAWGRLAGRVFPRRWPSPPIAVQVMALLLTGLVAAQTVTLGLTVLLPPAPPMHHSLADIAAGLRGAVPDDDADRPLVRTVETQPPSLQSPGWVASEAARADLARLLDAPRDDVRLLFYAPPPFAGAESRRPGRSPLALLLTTYAEAQTLPPGLGPGGIGGPGDGMGPIGPGMGGVQIRQGFPSDGGMRAATGQRVFQAGDPGGQRIFSYSSSAAAAGRSADPLFAAPFRSRATTTLPDSLRGPAPPAPPLDPVADAVAREPTLKRPPPPQPLTATAPVVEPVQAAPHVALPAPSPPPAKPQPEPEATIGRPLAAPATRSLFGLAPPPFIEGDFVAALRVGPNQWATLRPRPEAFPNSWQRRVLMWFALSLAVVAPLGWIFARRLAAPLAGFAAAAEQLGRDPASPVIVADGPAEIGRAARAFNAMQGRLSRYITDRTAMIGAISHDLRTPLARLRFRLERASPSLRREIGQDLDQMEAMITSVLAFMREDAEAGARQRVDLRSLLECVIDEAEVTGGDVALEPGEPAEVEVSVLGLQRVFANLLDNAVKYGDSARVALHVEGDETVVEIRDSGPGLEPEDLERVFTPFYRGVEARGSSKQGVGLGLSSARSIIRAHGGDIRLSLPGEGLLVQVRLPLVGTAEVRPPARLQAAE</sequence>
<organism evidence="18 19">
    <name type="scientific">Caulobacter rhizosphaerae</name>
    <dbReference type="NCBI Taxonomy" id="2010972"/>
    <lineage>
        <taxon>Bacteria</taxon>
        <taxon>Pseudomonadati</taxon>
        <taxon>Pseudomonadota</taxon>
        <taxon>Alphaproteobacteria</taxon>
        <taxon>Caulobacterales</taxon>
        <taxon>Caulobacteraceae</taxon>
        <taxon>Caulobacter</taxon>
    </lineage>
</organism>
<evidence type="ECO:0000256" key="15">
    <source>
        <dbReference type="SAM" id="MobiDB-lite"/>
    </source>
</evidence>
<evidence type="ECO:0000256" key="6">
    <source>
        <dbReference type="ARBA" id="ARBA00022553"/>
    </source>
</evidence>
<name>A0ABU1N1M4_9CAUL</name>
<keyword evidence="19" id="KW-1185">Reference proteome</keyword>
<comment type="caution">
    <text evidence="18">The sequence shown here is derived from an EMBL/GenBank/DDBJ whole genome shotgun (WGS) entry which is preliminary data.</text>
</comment>
<dbReference type="InterPro" id="IPR003661">
    <property type="entry name" value="HisK_dim/P_dom"/>
</dbReference>
<evidence type="ECO:0000256" key="2">
    <source>
        <dbReference type="ARBA" id="ARBA00004429"/>
    </source>
</evidence>
<reference evidence="18 19" key="1">
    <citation type="submission" date="2023-07" db="EMBL/GenBank/DDBJ databases">
        <title>Sorghum-associated microbial communities from plants grown in Nebraska, USA.</title>
        <authorList>
            <person name="Schachtman D."/>
        </authorList>
    </citation>
    <scope>NUCLEOTIDE SEQUENCE [LARGE SCALE GENOMIC DNA]</scope>
    <source>
        <strain evidence="18 19">DS2154</strain>
    </source>
</reference>
<proteinExistence type="predicted"/>
<evidence type="ECO:0000256" key="12">
    <source>
        <dbReference type="ARBA" id="ARBA00022989"/>
    </source>
</evidence>
<keyword evidence="13" id="KW-0902">Two-component regulatory system</keyword>
<dbReference type="SMART" id="SM00304">
    <property type="entry name" value="HAMP"/>
    <property type="match status" value="1"/>
</dbReference>
<dbReference type="Pfam" id="PF00672">
    <property type="entry name" value="HAMP"/>
    <property type="match status" value="1"/>
</dbReference>
<evidence type="ECO:0000256" key="7">
    <source>
        <dbReference type="ARBA" id="ARBA00022679"/>
    </source>
</evidence>
<dbReference type="Gene3D" id="1.10.287.130">
    <property type="match status" value="1"/>
</dbReference>
<dbReference type="PANTHER" id="PTHR44936:SF5">
    <property type="entry name" value="SENSOR HISTIDINE KINASE ENVZ"/>
    <property type="match status" value="1"/>
</dbReference>
<evidence type="ECO:0000259" key="17">
    <source>
        <dbReference type="PROSITE" id="PS50885"/>
    </source>
</evidence>
<evidence type="ECO:0000259" key="16">
    <source>
        <dbReference type="PROSITE" id="PS50109"/>
    </source>
</evidence>
<dbReference type="RefSeq" id="WP_310032315.1">
    <property type="nucleotide sequence ID" value="NZ_JAVDRL010000007.1"/>
</dbReference>
<comment type="subcellular location">
    <subcellularLocation>
        <location evidence="2">Cell inner membrane</location>
        <topology evidence="2">Multi-pass membrane protein</topology>
    </subcellularLocation>
</comment>
<keyword evidence="4" id="KW-1003">Cell membrane</keyword>
<feature type="region of interest" description="Disordered" evidence="15">
    <location>
        <begin position="288"/>
        <end position="310"/>
    </location>
</feature>
<keyword evidence="6" id="KW-0597">Phosphoprotein</keyword>
<evidence type="ECO:0000313" key="19">
    <source>
        <dbReference type="Proteomes" id="UP001262754"/>
    </source>
</evidence>
<dbReference type="Pfam" id="PF02518">
    <property type="entry name" value="HATPase_c"/>
    <property type="match status" value="1"/>
</dbReference>
<dbReference type="InterPro" id="IPR005467">
    <property type="entry name" value="His_kinase_dom"/>
</dbReference>
<keyword evidence="12" id="KW-1133">Transmembrane helix</keyword>
<feature type="domain" description="Histidine kinase" evidence="16">
    <location>
        <begin position="443"/>
        <end position="640"/>
    </location>
</feature>
<evidence type="ECO:0000256" key="5">
    <source>
        <dbReference type="ARBA" id="ARBA00022519"/>
    </source>
</evidence>
<evidence type="ECO:0000256" key="13">
    <source>
        <dbReference type="ARBA" id="ARBA00023012"/>
    </source>
</evidence>
<dbReference type="InterPro" id="IPR003660">
    <property type="entry name" value="HAMP_dom"/>
</dbReference>
<keyword evidence="10 18" id="KW-0418">Kinase</keyword>
<dbReference type="SUPFAM" id="SSF55874">
    <property type="entry name" value="ATPase domain of HSP90 chaperone/DNA topoisomerase II/histidine kinase"/>
    <property type="match status" value="1"/>
</dbReference>
<dbReference type="GO" id="GO:0016301">
    <property type="term" value="F:kinase activity"/>
    <property type="evidence" value="ECO:0007669"/>
    <property type="project" value="UniProtKB-KW"/>
</dbReference>
<feature type="domain" description="HAMP" evidence="17">
    <location>
        <begin position="383"/>
        <end position="435"/>
    </location>
</feature>
<dbReference type="SMART" id="SM00388">
    <property type="entry name" value="HisKA"/>
    <property type="match status" value="1"/>
</dbReference>
<dbReference type="InterPro" id="IPR036097">
    <property type="entry name" value="HisK_dim/P_sf"/>
</dbReference>
<keyword evidence="9" id="KW-0547">Nucleotide-binding</keyword>
<evidence type="ECO:0000256" key="11">
    <source>
        <dbReference type="ARBA" id="ARBA00022840"/>
    </source>
</evidence>
<dbReference type="CDD" id="cd00082">
    <property type="entry name" value="HisKA"/>
    <property type="match status" value="1"/>
</dbReference>
<feature type="compositionally biased region" description="Pro residues" evidence="15">
    <location>
        <begin position="293"/>
        <end position="304"/>
    </location>
</feature>
<gene>
    <name evidence="18" type="ORF">J2800_002758</name>
</gene>
<dbReference type="InterPro" id="IPR050980">
    <property type="entry name" value="2C_sensor_his_kinase"/>
</dbReference>
<dbReference type="PANTHER" id="PTHR44936">
    <property type="entry name" value="SENSOR PROTEIN CREC"/>
    <property type="match status" value="1"/>
</dbReference>
<evidence type="ECO:0000313" key="18">
    <source>
        <dbReference type="EMBL" id="MDR6532005.1"/>
    </source>
</evidence>
<dbReference type="PRINTS" id="PR00344">
    <property type="entry name" value="BCTRLSENSOR"/>
</dbReference>
<evidence type="ECO:0000256" key="10">
    <source>
        <dbReference type="ARBA" id="ARBA00022777"/>
    </source>
</evidence>
<keyword evidence="8" id="KW-0812">Transmembrane</keyword>
<dbReference type="CDD" id="cd00075">
    <property type="entry name" value="HATPase"/>
    <property type="match status" value="1"/>
</dbReference>
<dbReference type="Gene3D" id="3.30.565.10">
    <property type="entry name" value="Histidine kinase-like ATPase, C-terminal domain"/>
    <property type="match status" value="1"/>
</dbReference>
<evidence type="ECO:0000256" key="1">
    <source>
        <dbReference type="ARBA" id="ARBA00000085"/>
    </source>
</evidence>
<dbReference type="EMBL" id="JAVDRL010000007">
    <property type="protein sequence ID" value="MDR6532005.1"/>
    <property type="molecule type" value="Genomic_DNA"/>
</dbReference>
<evidence type="ECO:0000256" key="3">
    <source>
        <dbReference type="ARBA" id="ARBA00012438"/>
    </source>
</evidence>
<dbReference type="PROSITE" id="PS50885">
    <property type="entry name" value="HAMP"/>
    <property type="match status" value="1"/>
</dbReference>
<keyword evidence="7" id="KW-0808">Transferase</keyword>
<evidence type="ECO:0000256" key="9">
    <source>
        <dbReference type="ARBA" id="ARBA00022741"/>
    </source>
</evidence>
<dbReference type="InterPro" id="IPR003594">
    <property type="entry name" value="HATPase_dom"/>
</dbReference>
<dbReference type="Pfam" id="PF00512">
    <property type="entry name" value="HisKA"/>
    <property type="match status" value="1"/>
</dbReference>
<dbReference type="Proteomes" id="UP001262754">
    <property type="component" value="Unassembled WGS sequence"/>
</dbReference>
<evidence type="ECO:0000256" key="8">
    <source>
        <dbReference type="ARBA" id="ARBA00022692"/>
    </source>
</evidence>
<dbReference type="InterPro" id="IPR004358">
    <property type="entry name" value="Sig_transdc_His_kin-like_C"/>
</dbReference>
<keyword evidence="14" id="KW-0472">Membrane</keyword>
<evidence type="ECO:0000256" key="14">
    <source>
        <dbReference type="ARBA" id="ARBA00023136"/>
    </source>
</evidence>
<comment type="catalytic activity">
    <reaction evidence="1">
        <text>ATP + protein L-histidine = ADP + protein N-phospho-L-histidine.</text>
        <dbReference type="EC" id="2.7.13.3"/>
    </reaction>
</comment>
<dbReference type="SMART" id="SM00387">
    <property type="entry name" value="HATPase_c"/>
    <property type="match status" value="1"/>
</dbReference>
<dbReference type="InterPro" id="IPR036890">
    <property type="entry name" value="HATPase_C_sf"/>
</dbReference>
<dbReference type="SUPFAM" id="SSF47384">
    <property type="entry name" value="Homodimeric domain of signal transducing histidine kinase"/>
    <property type="match status" value="1"/>
</dbReference>
<keyword evidence="11" id="KW-0067">ATP-binding</keyword>
<protein>
    <recommendedName>
        <fullName evidence="3">histidine kinase</fullName>
        <ecNumber evidence="3">2.7.13.3</ecNumber>
    </recommendedName>
</protein>
<accession>A0ABU1N1M4</accession>
<evidence type="ECO:0000256" key="4">
    <source>
        <dbReference type="ARBA" id="ARBA00022475"/>
    </source>
</evidence>
<feature type="region of interest" description="Disordered" evidence="15">
    <location>
        <begin position="235"/>
        <end position="255"/>
    </location>
</feature>
<keyword evidence="5" id="KW-0997">Cell inner membrane</keyword>
<dbReference type="EC" id="2.7.13.3" evidence="3"/>
<dbReference type="PROSITE" id="PS50109">
    <property type="entry name" value="HIS_KIN"/>
    <property type="match status" value="1"/>
</dbReference>